<dbReference type="Proteomes" id="UP000015105">
    <property type="component" value="Chromosome 5D"/>
</dbReference>
<keyword evidence="5" id="KW-0793">Thylakoid</keyword>
<keyword evidence="4" id="KW-0809">Transit peptide</keyword>
<keyword evidence="10" id="KW-1185">Reference proteome</keyword>
<evidence type="ECO:0000256" key="8">
    <source>
        <dbReference type="SAM" id="MobiDB-lite"/>
    </source>
</evidence>
<dbReference type="GO" id="GO:0009654">
    <property type="term" value="C:photosystem II oxygen evolving complex"/>
    <property type="evidence" value="ECO:0007669"/>
    <property type="project" value="InterPro"/>
</dbReference>
<evidence type="ECO:0000256" key="4">
    <source>
        <dbReference type="ARBA" id="ARBA00022946"/>
    </source>
</evidence>
<comment type="similarity">
    <text evidence="7">Belongs to the PsbQ family.</text>
</comment>
<proteinExistence type="inferred from homology"/>
<reference evidence="10" key="1">
    <citation type="journal article" date="2014" name="Science">
        <title>Ancient hybridizations among the ancestral genomes of bread wheat.</title>
        <authorList>
            <consortium name="International Wheat Genome Sequencing Consortium,"/>
            <person name="Marcussen T."/>
            <person name="Sandve S.R."/>
            <person name="Heier L."/>
            <person name="Spannagl M."/>
            <person name="Pfeifer M."/>
            <person name="Jakobsen K.S."/>
            <person name="Wulff B.B."/>
            <person name="Steuernagel B."/>
            <person name="Mayer K.F."/>
            <person name="Olsen O.A."/>
        </authorList>
    </citation>
    <scope>NUCLEOTIDE SEQUENCE [LARGE SCALE GENOMIC DNA]</scope>
    <source>
        <strain evidence="10">cv. AL8/78</strain>
    </source>
</reference>
<reference evidence="10" key="2">
    <citation type="journal article" date="2017" name="Nat. Plants">
        <title>The Aegilops tauschii genome reveals multiple impacts of transposons.</title>
        <authorList>
            <person name="Zhao G."/>
            <person name="Zou C."/>
            <person name="Li K."/>
            <person name="Wang K."/>
            <person name="Li T."/>
            <person name="Gao L."/>
            <person name="Zhang X."/>
            <person name="Wang H."/>
            <person name="Yang Z."/>
            <person name="Liu X."/>
            <person name="Jiang W."/>
            <person name="Mao L."/>
            <person name="Kong X."/>
            <person name="Jiao Y."/>
            <person name="Jia J."/>
        </authorList>
    </citation>
    <scope>NUCLEOTIDE SEQUENCE [LARGE SCALE GENOMIC DNA]</scope>
    <source>
        <strain evidence="10">cv. AL8/78</strain>
    </source>
</reference>
<keyword evidence="2" id="KW-0150">Chloroplast</keyword>
<dbReference type="GO" id="GO:0019898">
    <property type="term" value="C:extrinsic component of membrane"/>
    <property type="evidence" value="ECO:0007669"/>
    <property type="project" value="InterPro"/>
</dbReference>
<dbReference type="PANTHER" id="PTHR33399:SF2">
    <property type="entry name" value="PHOTOSYNTHETIC NDH SUBUNIT OF LUMENAL LOCATION 3, CHLOROPLASTIC"/>
    <property type="match status" value="1"/>
</dbReference>
<evidence type="ECO:0000256" key="7">
    <source>
        <dbReference type="ARBA" id="ARBA00035649"/>
    </source>
</evidence>
<dbReference type="EnsemblPlants" id="AET5Gv21072500.1">
    <property type="protein sequence ID" value="AET5Gv21072500.1"/>
    <property type="gene ID" value="AET5Gv21072500"/>
</dbReference>
<protein>
    <submittedName>
        <fullName evidence="9">Uncharacterized protein</fullName>
    </submittedName>
</protein>
<evidence type="ECO:0000256" key="5">
    <source>
        <dbReference type="ARBA" id="ARBA00023078"/>
    </source>
</evidence>
<keyword evidence="3" id="KW-0934">Plastid</keyword>
<dbReference type="STRING" id="200361.A0A453M719"/>
<sequence>SSVPHPFVTHTTRLSSSPMPTAHMASAYLSSFQQAAPTATSGGAGASPRPRPRAVACHASEPSGTGRRSACLRLGIGLATSVVPVLHTAPARATADADEDPEPANNGWWLTEFPLPVPKIRNKEINNGESGTRSFVKNGIYMADIGPSFAAHAYRIRSSAFDLLALEDLLGKEASNYVNKYLRLKATFIYYDFDKLITAADPDARPPLLGLANRLFDSFEKLQAAVTTKDDADIGSCYADTKLILQEVMTRMA</sequence>
<evidence type="ECO:0000256" key="2">
    <source>
        <dbReference type="ARBA" id="ARBA00022528"/>
    </source>
</evidence>
<feature type="region of interest" description="Disordered" evidence="8">
    <location>
        <begin position="37"/>
        <end position="66"/>
    </location>
</feature>
<dbReference type="GO" id="GO:0005509">
    <property type="term" value="F:calcium ion binding"/>
    <property type="evidence" value="ECO:0007669"/>
    <property type="project" value="InterPro"/>
</dbReference>
<evidence type="ECO:0000313" key="10">
    <source>
        <dbReference type="Proteomes" id="UP000015105"/>
    </source>
</evidence>
<organism evidence="9 10">
    <name type="scientific">Aegilops tauschii subsp. strangulata</name>
    <name type="common">Goatgrass</name>
    <dbReference type="NCBI Taxonomy" id="200361"/>
    <lineage>
        <taxon>Eukaryota</taxon>
        <taxon>Viridiplantae</taxon>
        <taxon>Streptophyta</taxon>
        <taxon>Embryophyta</taxon>
        <taxon>Tracheophyta</taxon>
        <taxon>Spermatophyta</taxon>
        <taxon>Magnoliopsida</taxon>
        <taxon>Liliopsida</taxon>
        <taxon>Poales</taxon>
        <taxon>Poaceae</taxon>
        <taxon>BOP clade</taxon>
        <taxon>Pooideae</taxon>
        <taxon>Triticodae</taxon>
        <taxon>Triticeae</taxon>
        <taxon>Triticinae</taxon>
        <taxon>Aegilops</taxon>
    </lineage>
</organism>
<reference evidence="9" key="4">
    <citation type="submission" date="2019-03" db="UniProtKB">
        <authorList>
            <consortium name="EnsemblPlants"/>
        </authorList>
    </citation>
    <scope>IDENTIFICATION</scope>
</reference>
<dbReference type="Gramene" id="AET5Gv21072500.1">
    <property type="protein sequence ID" value="AET5Gv21072500.1"/>
    <property type="gene ID" value="AET5Gv21072500"/>
</dbReference>
<dbReference type="AlphaFoldDB" id="A0A453M719"/>
<dbReference type="Gene3D" id="1.20.120.290">
    <property type="entry name" value="Oxygen-evolving enhancer protein 3 (PsbQ), four-helix up-down bundle"/>
    <property type="match status" value="1"/>
</dbReference>
<dbReference type="SUPFAM" id="SSF101112">
    <property type="entry name" value="Oxygen-evolving enhancer protein 3"/>
    <property type="match status" value="1"/>
</dbReference>
<evidence type="ECO:0000256" key="6">
    <source>
        <dbReference type="ARBA" id="ARBA00023136"/>
    </source>
</evidence>
<dbReference type="InterPro" id="IPR023222">
    <property type="entry name" value="PsbQ-like_dom_sf"/>
</dbReference>
<reference evidence="9" key="5">
    <citation type="journal article" date="2021" name="G3 (Bethesda)">
        <title>Aegilops tauschii genome assembly Aet v5.0 features greater sequence contiguity and improved annotation.</title>
        <authorList>
            <person name="Wang L."/>
            <person name="Zhu T."/>
            <person name="Rodriguez J.C."/>
            <person name="Deal K.R."/>
            <person name="Dubcovsky J."/>
            <person name="McGuire P.E."/>
            <person name="Lux T."/>
            <person name="Spannagl M."/>
            <person name="Mayer K.F.X."/>
            <person name="Baldrich P."/>
            <person name="Meyers B.C."/>
            <person name="Huo N."/>
            <person name="Gu Y.Q."/>
            <person name="Zhou H."/>
            <person name="Devos K.M."/>
            <person name="Bennetzen J.L."/>
            <person name="Unver T."/>
            <person name="Budak H."/>
            <person name="Gulick P.J."/>
            <person name="Galiba G."/>
            <person name="Kalapos B."/>
            <person name="Nelson D.R."/>
            <person name="Li P."/>
            <person name="You F.M."/>
            <person name="Luo M.C."/>
            <person name="Dvorak J."/>
        </authorList>
    </citation>
    <scope>NUCLEOTIDE SEQUENCE [LARGE SCALE GENOMIC DNA]</scope>
    <source>
        <strain evidence="9">cv. AL8/78</strain>
    </source>
</reference>
<dbReference type="PANTHER" id="PTHR33399">
    <property type="entry name" value="OXYGEN-EVOLVING ENHANCER PROTEIN 3-1, CHLOROPLASTIC"/>
    <property type="match status" value="1"/>
</dbReference>
<dbReference type="GO" id="GO:0009767">
    <property type="term" value="P:photosynthetic electron transport chain"/>
    <property type="evidence" value="ECO:0007669"/>
    <property type="project" value="TreeGrafter"/>
</dbReference>
<reference evidence="9" key="3">
    <citation type="journal article" date="2017" name="Nature">
        <title>Genome sequence of the progenitor of the wheat D genome Aegilops tauschii.</title>
        <authorList>
            <person name="Luo M.C."/>
            <person name="Gu Y.Q."/>
            <person name="Puiu D."/>
            <person name="Wang H."/>
            <person name="Twardziok S.O."/>
            <person name="Deal K.R."/>
            <person name="Huo N."/>
            <person name="Zhu T."/>
            <person name="Wang L."/>
            <person name="Wang Y."/>
            <person name="McGuire P.E."/>
            <person name="Liu S."/>
            <person name="Long H."/>
            <person name="Ramasamy R.K."/>
            <person name="Rodriguez J.C."/>
            <person name="Van S.L."/>
            <person name="Yuan L."/>
            <person name="Wang Z."/>
            <person name="Xia Z."/>
            <person name="Xiao L."/>
            <person name="Anderson O.D."/>
            <person name="Ouyang S."/>
            <person name="Liang Y."/>
            <person name="Zimin A.V."/>
            <person name="Pertea G."/>
            <person name="Qi P."/>
            <person name="Bennetzen J.L."/>
            <person name="Dai X."/>
            <person name="Dawson M.W."/>
            <person name="Muller H.G."/>
            <person name="Kugler K."/>
            <person name="Rivarola-Duarte L."/>
            <person name="Spannagl M."/>
            <person name="Mayer K.F.X."/>
            <person name="Lu F.H."/>
            <person name="Bevan M.W."/>
            <person name="Leroy P."/>
            <person name="Li P."/>
            <person name="You F.M."/>
            <person name="Sun Q."/>
            <person name="Liu Z."/>
            <person name="Lyons E."/>
            <person name="Wicker T."/>
            <person name="Salzberg S.L."/>
            <person name="Devos K.M."/>
            <person name="Dvorak J."/>
        </authorList>
    </citation>
    <scope>NUCLEOTIDE SEQUENCE [LARGE SCALE GENOMIC DNA]</scope>
    <source>
        <strain evidence="9">cv. AL8/78</strain>
    </source>
</reference>
<dbReference type="InterPro" id="IPR054099">
    <property type="entry name" value="PSII_PsbQ_pln"/>
</dbReference>
<keyword evidence="6" id="KW-0472">Membrane</keyword>
<evidence type="ECO:0000313" key="9">
    <source>
        <dbReference type="EnsemblPlants" id="AET5Gv21072500.1"/>
    </source>
</evidence>
<name>A0A453M719_AEGTS</name>
<dbReference type="InterPro" id="IPR008797">
    <property type="entry name" value="PSII_PsbQ"/>
</dbReference>
<dbReference type="FunFam" id="1.20.120.290:FF:000003">
    <property type="entry name" value="Photosynthetic NDH subunit of lumenal location 3, chloroplastic"/>
    <property type="match status" value="1"/>
</dbReference>
<dbReference type="Pfam" id="PF05757">
    <property type="entry name" value="PsbQ"/>
    <property type="match status" value="1"/>
</dbReference>
<evidence type="ECO:0000256" key="1">
    <source>
        <dbReference type="ARBA" id="ARBA00004334"/>
    </source>
</evidence>
<dbReference type="GO" id="GO:0009535">
    <property type="term" value="C:chloroplast thylakoid membrane"/>
    <property type="evidence" value="ECO:0007669"/>
    <property type="project" value="UniProtKB-SubCell"/>
</dbReference>
<accession>A0A453M719</accession>
<comment type="subcellular location">
    <subcellularLocation>
        <location evidence="1">Plastid</location>
        <location evidence="1">Chloroplast thylakoid membrane</location>
    </subcellularLocation>
</comment>
<evidence type="ECO:0000256" key="3">
    <source>
        <dbReference type="ARBA" id="ARBA00022640"/>
    </source>
</evidence>